<accession>A0ABS9ZV95</accession>
<protein>
    <submittedName>
        <fullName evidence="1">Gluconate 2-dehydrogenase subunit 3 family protein</fullName>
    </submittedName>
</protein>
<keyword evidence="2" id="KW-1185">Reference proteome</keyword>
<sequence length="194" mass="21417">MNRREALKNVAILLGTTISASTTTILFESFTLPENEKNAVAFTDDQKKILTEMAEIIMPTTKSSPGAKAAGVGKFIPMMVNDCYPAKQQQRFAKGLSEFEERAQTEFGKNFLALNNTERTKMLIDLRLGAIAQKESKDAATADISYFFTITRDLTLLGYFASEIGCTQARAYLPIPGRYDGNVPLKPGQKSWAT</sequence>
<dbReference type="InterPro" id="IPR027056">
    <property type="entry name" value="Gluconate_2DH_su3"/>
</dbReference>
<dbReference type="RefSeq" id="WP_243357528.1">
    <property type="nucleotide sequence ID" value="NZ_JALGBH010000001.1"/>
</dbReference>
<gene>
    <name evidence="1" type="ORF">MMF97_00485</name>
</gene>
<name>A0ABS9ZV95_9SPHI</name>
<dbReference type="Proteomes" id="UP001165460">
    <property type="component" value="Unassembled WGS sequence"/>
</dbReference>
<dbReference type="Pfam" id="PF13618">
    <property type="entry name" value="Gluconate_2-dh3"/>
    <property type="match status" value="1"/>
</dbReference>
<comment type="caution">
    <text evidence="1">The sequence shown here is derived from an EMBL/GenBank/DDBJ whole genome shotgun (WGS) entry which is preliminary data.</text>
</comment>
<reference evidence="1" key="1">
    <citation type="submission" date="2022-03" db="EMBL/GenBank/DDBJ databases">
        <authorList>
            <person name="Woo C.Y."/>
        </authorList>
    </citation>
    <scope>NUCLEOTIDE SEQUENCE</scope>
    <source>
        <strain evidence="1">CYS-01</strain>
    </source>
</reference>
<organism evidence="1 2">
    <name type="scientific">Pedobacter montanisoli</name>
    <dbReference type="NCBI Taxonomy" id="2923277"/>
    <lineage>
        <taxon>Bacteria</taxon>
        <taxon>Pseudomonadati</taxon>
        <taxon>Bacteroidota</taxon>
        <taxon>Sphingobacteriia</taxon>
        <taxon>Sphingobacteriales</taxon>
        <taxon>Sphingobacteriaceae</taxon>
        <taxon>Pedobacter</taxon>
    </lineage>
</organism>
<proteinExistence type="predicted"/>
<dbReference type="EMBL" id="JALGBH010000001">
    <property type="protein sequence ID" value="MCJ0741164.1"/>
    <property type="molecule type" value="Genomic_DNA"/>
</dbReference>
<evidence type="ECO:0000313" key="1">
    <source>
        <dbReference type="EMBL" id="MCJ0741164.1"/>
    </source>
</evidence>
<evidence type="ECO:0000313" key="2">
    <source>
        <dbReference type="Proteomes" id="UP001165460"/>
    </source>
</evidence>